<evidence type="ECO:0000313" key="3">
    <source>
        <dbReference type="Proteomes" id="UP000310158"/>
    </source>
</evidence>
<gene>
    <name evidence="2" type="ORF">EW146_g1301</name>
</gene>
<reference evidence="2 3" key="1">
    <citation type="submission" date="2019-02" db="EMBL/GenBank/DDBJ databases">
        <title>Genome sequencing of the rare red list fungi Bondarzewia mesenterica.</title>
        <authorList>
            <person name="Buettner E."/>
            <person name="Kellner H."/>
        </authorList>
    </citation>
    <scope>NUCLEOTIDE SEQUENCE [LARGE SCALE GENOMIC DNA]</scope>
    <source>
        <strain evidence="2 3">DSM 108281</strain>
    </source>
</reference>
<sequence length="207" mass="23062">MFSHKIRSGASDTKPSSPPLSASPASACKGTIQPQPIRLEPIGVDPSSIIGKVLRHIRRSPAHPAVTLDFTDNTTYQIRVDGYDPVHRGVPKALEMNSLLDSLFKPPDGRKQVNLTIANCRFIKLKDTAHEWSEAAESRWNVEHLALAIKFKEEGGWHCVWATMAEYDGEFGPCKFRSFEDVYLDQIQRSPRKQRSSQKLSPPALGG</sequence>
<name>A0A4V6S1K3_9AGAM</name>
<keyword evidence="3" id="KW-1185">Reference proteome</keyword>
<dbReference type="OrthoDB" id="3197787at2759"/>
<evidence type="ECO:0000313" key="2">
    <source>
        <dbReference type="EMBL" id="THH19953.1"/>
    </source>
</evidence>
<dbReference type="EMBL" id="SGPL01000032">
    <property type="protein sequence ID" value="THH19953.1"/>
    <property type="molecule type" value="Genomic_DNA"/>
</dbReference>
<dbReference type="Proteomes" id="UP000310158">
    <property type="component" value="Unassembled WGS sequence"/>
</dbReference>
<proteinExistence type="predicted"/>
<accession>A0A4V6S1K3</accession>
<evidence type="ECO:0000256" key="1">
    <source>
        <dbReference type="SAM" id="MobiDB-lite"/>
    </source>
</evidence>
<dbReference type="AlphaFoldDB" id="A0A4V6S1K3"/>
<feature type="region of interest" description="Disordered" evidence="1">
    <location>
        <begin position="1"/>
        <end position="30"/>
    </location>
</feature>
<protein>
    <submittedName>
        <fullName evidence="2">Uncharacterized protein</fullName>
    </submittedName>
</protein>
<comment type="caution">
    <text evidence="2">The sequence shown here is derived from an EMBL/GenBank/DDBJ whole genome shotgun (WGS) entry which is preliminary data.</text>
</comment>
<organism evidence="2 3">
    <name type="scientific">Bondarzewia mesenterica</name>
    <dbReference type="NCBI Taxonomy" id="1095465"/>
    <lineage>
        <taxon>Eukaryota</taxon>
        <taxon>Fungi</taxon>
        <taxon>Dikarya</taxon>
        <taxon>Basidiomycota</taxon>
        <taxon>Agaricomycotina</taxon>
        <taxon>Agaricomycetes</taxon>
        <taxon>Russulales</taxon>
        <taxon>Bondarzewiaceae</taxon>
        <taxon>Bondarzewia</taxon>
    </lineage>
</organism>